<protein>
    <submittedName>
        <fullName evidence="1">TsaB protein, required for threonylcarbamoyladenosine (T(6)A) formation in tRNA</fullName>
    </submittedName>
</protein>
<accession>A0A1W1BG46</accession>
<reference evidence="1" key="1">
    <citation type="submission" date="2016-10" db="EMBL/GenBank/DDBJ databases">
        <authorList>
            <person name="de Groot N.N."/>
        </authorList>
    </citation>
    <scope>NUCLEOTIDE SEQUENCE</scope>
</reference>
<dbReference type="SUPFAM" id="SSF53067">
    <property type="entry name" value="Actin-like ATPase domain"/>
    <property type="match status" value="1"/>
</dbReference>
<proteinExistence type="predicted"/>
<organism evidence="1">
    <name type="scientific">hydrothermal vent metagenome</name>
    <dbReference type="NCBI Taxonomy" id="652676"/>
    <lineage>
        <taxon>unclassified sequences</taxon>
        <taxon>metagenomes</taxon>
        <taxon>ecological metagenomes</taxon>
    </lineage>
</organism>
<dbReference type="InterPro" id="IPR043129">
    <property type="entry name" value="ATPase_NBD"/>
</dbReference>
<evidence type="ECO:0000313" key="1">
    <source>
        <dbReference type="EMBL" id="SFV52465.1"/>
    </source>
</evidence>
<dbReference type="EMBL" id="FPHG01000017">
    <property type="protein sequence ID" value="SFV52465.1"/>
    <property type="molecule type" value="Genomic_DNA"/>
</dbReference>
<dbReference type="AlphaFoldDB" id="A0A1W1BG46"/>
<gene>
    <name evidence="1" type="ORF">MNB_SV-9-1526</name>
</gene>
<sequence>MIISLSTPILVGIYEDDILINTIKSKLKTSEALLPILEDIFNKYNIIEIIYANGPGSYMAIKITYIILKTIQIIKNIPIKSCSAFEFNDNKPIKAMGNLYFIKEKETIITKKLTETINMDYTLCNSLKNLKIEDSNEPDYRLPAV</sequence>
<name>A0A1W1BG46_9ZZZZ</name>
<dbReference type="Gene3D" id="3.30.420.40">
    <property type="match status" value="1"/>
</dbReference>